<protein>
    <submittedName>
        <fullName evidence="1">OLC1v1029783C1</fullName>
    </submittedName>
</protein>
<keyword evidence="2" id="KW-1185">Reference proteome</keyword>
<dbReference type="Proteomes" id="UP001161247">
    <property type="component" value="Chromosome 2"/>
</dbReference>
<name>A0AAV1CET3_OLDCO</name>
<dbReference type="EMBL" id="OX459119">
    <property type="protein sequence ID" value="CAI9094109.1"/>
    <property type="molecule type" value="Genomic_DNA"/>
</dbReference>
<gene>
    <name evidence="1" type="ORF">OLC1_LOCUS5359</name>
</gene>
<proteinExistence type="predicted"/>
<evidence type="ECO:0000313" key="2">
    <source>
        <dbReference type="Proteomes" id="UP001161247"/>
    </source>
</evidence>
<accession>A0AAV1CET3</accession>
<organism evidence="1 2">
    <name type="scientific">Oldenlandia corymbosa var. corymbosa</name>
    <dbReference type="NCBI Taxonomy" id="529605"/>
    <lineage>
        <taxon>Eukaryota</taxon>
        <taxon>Viridiplantae</taxon>
        <taxon>Streptophyta</taxon>
        <taxon>Embryophyta</taxon>
        <taxon>Tracheophyta</taxon>
        <taxon>Spermatophyta</taxon>
        <taxon>Magnoliopsida</taxon>
        <taxon>eudicotyledons</taxon>
        <taxon>Gunneridae</taxon>
        <taxon>Pentapetalae</taxon>
        <taxon>asterids</taxon>
        <taxon>lamiids</taxon>
        <taxon>Gentianales</taxon>
        <taxon>Rubiaceae</taxon>
        <taxon>Rubioideae</taxon>
        <taxon>Spermacoceae</taxon>
        <taxon>Hedyotis-Oldenlandia complex</taxon>
        <taxon>Oldenlandia</taxon>
    </lineage>
</organism>
<sequence>MRGINCWRSLENKNEEIEKLGLGVKQMRQKLTYAEELFKLLYSILRREGIKIHTLEESISDIDDVDVKNLREGIRYDASVGSFAKGVLYDAVLDSGFGGERGSEGKEDVHNELLDSQLESENAGFGVK</sequence>
<dbReference type="AlphaFoldDB" id="A0AAV1CET3"/>
<reference evidence="1" key="1">
    <citation type="submission" date="2023-03" db="EMBL/GenBank/DDBJ databases">
        <authorList>
            <person name="Julca I."/>
        </authorList>
    </citation>
    <scope>NUCLEOTIDE SEQUENCE</scope>
</reference>
<evidence type="ECO:0000313" key="1">
    <source>
        <dbReference type="EMBL" id="CAI9094109.1"/>
    </source>
</evidence>